<dbReference type="FunFam" id="3.40.605.10:FF:000004">
    <property type="entry name" value="Aldehyde dehydrogenase"/>
    <property type="match status" value="1"/>
</dbReference>
<dbReference type="PANTHER" id="PTHR43570">
    <property type="entry name" value="ALDEHYDE DEHYDROGENASE"/>
    <property type="match status" value="1"/>
</dbReference>
<proteinExistence type="inferred from homology"/>
<evidence type="ECO:0000313" key="8">
    <source>
        <dbReference type="Proteomes" id="UP000678499"/>
    </source>
</evidence>
<sequence length="417" mass="46234">MDNVDYEAVVEELRGNFRSGITRSAAYRKLQLKALGKCLEENEEEFCEALAADLKKNPSETRITEVEFGKNAIRTALFELDSWMKPVYTKKNLLTLMDTVYHYPQPYGVALIIAPWNFPLNLSVIPLVGAIAAGNCAVVKPSEIASNTAAVLAKILPNLLQLFDKLYFNLCFPFVVLQRCYKVICGGVEETSALLKVKFDYIFFTGGAKIGQVVATAASHHLTPVTLELGGKSPLYLDDTVDFDTAVKRILWGKFQNAGQLCLSPDYLMCSEPLAKKFVEKAQTIIADFFGEDPQKSDSFGRIINASHFKRLERLLETGHGKVVVGGITDEADLEHPLSVYVFSKDKNVIKMFAEETSSGSLSVNEVLFHFSVEELPFGGVGSSGFGTYHGKFSFDAFSHRRAVLKKDFNKLVEYVG</sequence>
<dbReference type="Proteomes" id="UP000678499">
    <property type="component" value="Unassembled WGS sequence"/>
</dbReference>
<gene>
    <name evidence="7" type="ORF">NMOB1V02_LOCUS3796</name>
</gene>
<evidence type="ECO:0000256" key="3">
    <source>
        <dbReference type="PIRSR" id="PIRSR036492-1"/>
    </source>
</evidence>
<feature type="domain" description="Aldehyde dehydrogenase" evidence="6">
    <location>
        <begin position="336"/>
        <end position="403"/>
    </location>
</feature>
<dbReference type="SUPFAM" id="SSF53720">
    <property type="entry name" value="ALDH-like"/>
    <property type="match status" value="1"/>
</dbReference>
<evidence type="ECO:0000259" key="6">
    <source>
        <dbReference type="Pfam" id="PF00171"/>
    </source>
</evidence>
<dbReference type="InterPro" id="IPR016163">
    <property type="entry name" value="Ald_DH_C"/>
</dbReference>
<dbReference type="InterPro" id="IPR012394">
    <property type="entry name" value="Aldehyde_DH_NAD(P)"/>
</dbReference>
<reference evidence="7" key="1">
    <citation type="submission" date="2020-11" db="EMBL/GenBank/DDBJ databases">
        <authorList>
            <person name="Tran Van P."/>
        </authorList>
    </citation>
    <scope>NUCLEOTIDE SEQUENCE</scope>
</reference>
<name>A0A7R9GCJ2_9CRUS</name>
<accession>A0A7R9GCJ2</accession>
<evidence type="ECO:0000313" key="7">
    <source>
        <dbReference type="EMBL" id="CAD7276017.1"/>
    </source>
</evidence>
<dbReference type="PIRSF" id="PIRSF036492">
    <property type="entry name" value="ALDH"/>
    <property type="match status" value="1"/>
</dbReference>
<dbReference type="Gene3D" id="3.40.605.10">
    <property type="entry name" value="Aldehyde Dehydrogenase, Chain A, domain 1"/>
    <property type="match status" value="2"/>
</dbReference>
<dbReference type="InterPro" id="IPR016162">
    <property type="entry name" value="Ald_DH_N"/>
</dbReference>
<dbReference type="InterPro" id="IPR016161">
    <property type="entry name" value="Ald_DH/histidinol_DH"/>
</dbReference>
<dbReference type="PROSITE" id="PS00687">
    <property type="entry name" value="ALDEHYDE_DEHYDR_GLU"/>
    <property type="match status" value="1"/>
</dbReference>
<keyword evidence="8" id="KW-1185">Reference proteome</keyword>
<evidence type="ECO:0000256" key="2">
    <source>
        <dbReference type="ARBA" id="ARBA00023002"/>
    </source>
</evidence>
<evidence type="ECO:0000256" key="4">
    <source>
        <dbReference type="PROSITE-ProRule" id="PRU10007"/>
    </source>
</evidence>
<dbReference type="PANTHER" id="PTHR43570:SF16">
    <property type="entry name" value="ALDEHYDE DEHYDROGENASE TYPE III, ISOFORM Q"/>
    <property type="match status" value="1"/>
</dbReference>
<feature type="active site" evidence="3">
    <location>
        <position position="262"/>
    </location>
</feature>
<dbReference type="EMBL" id="CAJPEX010000530">
    <property type="protein sequence ID" value="CAG0916169.1"/>
    <property type="molecule type" value="Genomic_DNA"/>
</dbReference>
<dbReference type="Gene3D" id="3.40.309.10">
    <property type="entry name" value="Aldehyde Dehydrogenase, Chain A, domain 2"/>
    <property type="match status" value="2"/>
</dbReference>
<organism evidence="7">
    <name type="scientific">Notodromas monacha</name>
    <dbReference type="NCBI Taxonomy" id="399045"/>
    <lineage>
        <taxon>Eukaryota</taxon>
        <taxon>Metazoa</taxon>
        <taxon>Ecdysozoa</taxon>
        <taxon>Arthropoda</taxon>
        <taxon>Crustacea</taxon>
        <taxon>Oligostraca</taxon>
        <taxon>Ostracoda</taxon>
        <taxon>Podocopa</taxon>
        <taxon>Podocopida</taxon>
        <taxon>Cypridocopina</taxon>
        <taxon>Cypridoidea</taxon>
        <taxon>Cyprididae</taxon>
        <taxon>Notodromas</taxon>
    </lineage>
</organism>
<feature type="domain" description="Aldehyde dehydrogenase" evidence="6">
    <location>
        <begin position="4"/>
        <end position="328"/>
    </location>
</feature>
<dbReference type="EMBL" id="OA882567">
    <property type="protein sequence ID" value="CAD7276017.1"/>
    <property type="molecule type" value="Genomic_DNA"/>
</dbReference>
<feature type="active site" evidence="3 4">
    <location>
        <position position="228"/>
    </location>
</feature>
<dbReference type="OrthoDB" id="440325at2759"/>
<comment type="similarity">
    <text evidence="1 5">Belongs to the aldehyde dehydrogenase family.</text>
</comment>
<protein>
    <recommendedName>
        <fullName evidence="6">Aldehyde dehydrogenase domain-containing protein</fullName>
    </recommendedName>
</protein>
<dbReference type="AlphaFoldDB" id="A0A7R9GCJ2"/>
<keyword evidence="2 5" id="KW-0560">Oxidoreductase</keyword>
<dbReference type="InterPro" id="IPR015590">
    <property type="entry name" value="Aldehyde_DH_dom"/>
</dbReference>
<dbReference type="GO" id="GO:0006081">
    <property type="term" value="P:aldehyde metabolic process"/>
    <property type="evidence" value="ECO:0007669"/>
    <property type="project" value="InterPro"/>
</dbReference>
<evidence type="ECO:0000256" key="1">
    <source>
        <dbReference type="ARBA" id="ARBA00009986"/>
    </source>
</evidence>
<dbReference type="Pfam" id="PF00171">
    <property type="entry name" value="Aldedh"/>
    <property type="match status" value="2"/>
</dbReference>
<evidence type="ECO:0000256" key="5">
    <source>
        <dbReference type="RuleBase" id="RU003345"/>
    </source>
</evidence>
<feature type="non-terminal residue" evidence="7">
    <location>
        <position position="1"/>
    </location>
</feature>
<dbReference type="GO" id="GO:0004029">
    <property type="term" value="F:aldehyde dehydrogenase (NAD+) activity"/>
    <property type="evidence" value="ECO:0007669"/>
    <property type="project" value="TreeGrafter"/>
</dbReference>
<dbReference type="GO" id="GO:0005737">
    <property type="term" value="C:cytoplasm"/>
    <property type="evidence" value="ECO:0007669"/>
    <property type="project" value="TreeGrafter"/>
</dbReference>
<dbReference type="InterPro" id="IPR029510">
    <property type="entry name" value="Ald_DH_CS_GLU"/>
</dbReference>